<feature type="binding site" evidence="10">
    <location>
        <position position="281"/>
    </location>
    <ligand>
        <name>acetyl-CoA</name>
        <dbReference type="ChEBI" id="CHEBI:57288"/>
    </ligand>
</feature>
<keyword evidence="19" id="KW-1185">Reference proteome</keyword>
<feature type="binding site" evidence="10">
    <location>
        <position position="472"/>
    </location>
    <ligand>
        <name>Mg(2+)</name>
        <dbReference type="ChEBI" id="CHEBI:18420"/>
    </ligand>
</feature>
<name>A0A2S9KIQ4_9BURK</name>
<dbReference type="Pfam" id="PF20658">
    <property type="entry name" value="MSG_insertion"/>
    <property type="match status" value="1"/>
</dbReference>
<sequence>MNARSNSNARFTIHRLQVAQELHQFIEDQVLPGTGIESAHFWAGFDAIVADLAPKNRALLAERDRLQTELDAWHRAHPGPITDMPAYRAFLEQIAYLVPQPAAQVTTANVDAELAQQAGPQLVVPITNARYALNAANARWGSLYDALYGTDAIPETDGAQKGRGYNPVRGAKVIAFARDFLDQSAPLAAGSHHDSTGYAVVDGALQVTLKDGSVSGLKHPAQLAGYQGDAAAPKSLLFVHNGIHFDLIIDRSTAIGASDAAGVSDLVMEAALSTILDLEDSVAAVDAEDKVLGYSNWLGILKGTLTETFEKGGQQLTRGLNPDRLYTAADGQGQVRLHGRSLMFLRNVGHLMTNPAILWTDADGSVREIPEGIMDAVVTTTIALHDLQGHGVNGIRNSRSGSVYIVKPKMHGPVEVGFAAELFGRVEQLLGLPDSTVKLGIMDEERRTSVNLRACIAAAASRVAFINTGFLDRTGDEMHTAMLAGPMMRKGDIKSSAWIAAYERRNVLIGLQSGLRGRAQIGKGMWAMPDLMAEMLKQKIGHPKAGANTAWVPSPTGATLHALHYHQVSVAEVQQQIETSGDTSNAELAEKLMTDLLTIPVVAEAKWSAEERQQELDNNAQGILGYVVRWVDQGVGCSKVPDIHDIGLMEDRATLRISSQHMANWLQHGVVTEAQVRATFERMAAKVDQQNAGDPAYKSLVANPEGAAYQAALDLVFKGKEQPSGYTEPLLHAWRLQVKAAA</sequence>
<dbReference type="OrthoDB" id="9762054at2"/>
<dbReference type="GO" id="GO:0005829">
    <property type="term" value="C:cytosol"/>
    <property type="evidence" value="ECO:0007669"/>
    <property type="project" value="TreeGrafter"/>
</dbReference>
<keyword evidence="5 10" id="KW-0808">Transferase</keyword>
<protein>
    <recommendedName>
        <fullName evidence="10 11">Malate synthase G</fullName>
        <ecNumber evidence="10 11">2.3.3.9</ecNumber>
    </recommendedName>
</protein>
<feature type="domain" description="Malate synthase C-terminal" evidence="17">
    <location>
        <begin position="611"/>
        <end position="715"/>
    </location>
</feature>
<evidence type="ECO:0000256" key="6">
    <source>
        <dbReference type="ARBA" id="ARBA00022723"/>
    </source>
</evidence>
<feature type="domain" description="Malate synthase G alpha-beta insertion" evidence="16">
    <location>
        <begin position="165"/>
        <end position="240"/>
    </location>
</feature>
<evidence type="ECO:0000256" key="13">
    <source>
        <dbReference type="RuleBase" id="RU003572"/>
    </source>
</evidence>
<proteinExistence type="inferred from homology"/>
<feature type="binding site" evidence="10">
    <location>
        <begin position="469"/>
        <end position="472"/>
    </location>
    <ligand>
        <name>glyoxylate</name>
        <dbReference type="ChEBI" id="CHEBI:36655"/>
    </ligand>
</feature>
<keyword evidence="8 10" id="KW-0558">Oxidation</keyword>
<evidence type="ECO:0000256" key="10">
    <source>
        <dbReference type="HAMAP-Rule" id="MF_00641"/>
    </source>
</evidence>
<feature type="modified residue" description="Cysteine sulfenic acid (-SOH)" evidence="10">
    <location>
        <position position="637"/>
    </location>
</feature>
<dbReference type="PANTHER" id="PTHR42739:SF1">
    <property type="entry name" value="MALATE SYNTHASE G"/>
    <property type="match status" value="1"/>
</dbReference>
<feature type="active site" description="Proton acceptor" evidence="10 12">
    <location>
        <position position="346"/>
    </location>
</feature>
<comment type="caution">
    <text evidence="18">The sequence shown here is derived from an EMBL/GenBank/DDBJ whole genome shotgun (WGS) entry which is preliminary data.</text>
</comment>
<dbReference type="RefSeq" id="WP_105728097.1">
    <property type="nucleotide sequence ID" value="NZ_PVLR01000005.1"/>
</dbReference>
<evidence type="ECO:0000313" key="18">
    <source>
        <dbReference type="EMBL" id="PRD70316.1"/>
    </source>
</evidence>
<comment type="cofactor">
    <cofactor evidence="1 10">
        <name>Mg(2+)</name>
        <dbReference type="ChEBI" id="CHEBI:18420"/>
    </cofactor>
</comment>
<evidence type="ECO:0000259" key="17">
    <source>
        <dbReference type="Pfam" id="PF20659"/>
    </source>
</evidence>
<dbReference type="PANTHER" id="PTHR42739">
    <property type="entry name" value="MALATE SYNTHASE G"/>
    <property type="match status" value="1"/>
</dbReference>
<dbReference type="InterPro" id="IPR044856">
    <property type="entry name" value="Malate_synth_C_sf"/>
</dbReference>
<evidence type="ECO:0000256" key="4">
    <source>
        <dbReference type="ARBA" id="ARBA00022532"/>
    </source>
</evidence>
<comment type="similarity">
    <text evidence="10 13">Belongs to the malate synthase family. GlcB subfamily.</text>
</comment>
<dbReference type="FunFam" id="3.20.20.360:FF:000003">
    <property type="entry name" value="Malate synthase G"/>
    <property type="match status" value="1"/>
</dbReference>
<dbReference type="InterPro" id="IPR011076">
    <property type="entry name" value="Malate_synth_sf"/>
</dbReference>
<feature type="binding site" evidence="10">
    <location>
        <position position="318"/>
    </location>
    <ligand>
        <name>acetyl-CoA</name>
        <dbReference type="ChEBI" id="CHEBI:57288"/>
    </ligand>
</feature>
<gene>
    <name evidence="10" type="primary">glcB</name>
    <name evidence="18" type="ORF">C6P61_01195</name>
</gene>
<dbReference type="GO" id="GO:0006099">
    <property type="term" value="P:tricarboxylic acid cycle"/>
    <property type="evidence" value="ECO:0007669"/>
    <property type="project" value="UniProtKB-KW"/>
</dbReference>
<feature type="binding site" evidence="10">
    <location>
        <position position="444"/>
    </location>
    <ligand>
        <name>glyoxylate</name>
        <dbReference type="ChEBI" id="CHEBI:36655"/>
    </ligand>
</feature>
<comment type="pathway">
    <text evidence="10 13">Carbohydrate metabolism; glyoxylate cycle; (S)-malate from isocitrate: step 2/2.</text>
</comment>
<keyword evidence="6 10" id="KW-0479">Metal-binding</keyword>
<feature type="binding site" evidence="10">
    <location>
        <begin position="130"/>
        <end position="131"/>
    </location>
    <ligand>
        <name>acetyl-CoA</name>
        <dbReference type="ChEBI" id="CHEBI:57288"/>
    </ligand>
</feature>
<organism evidence="18 19">
    <name type="scientific">Malikia spinosa</name>
    <dbReference type="NCBI Taxonomy" id="86180"/>
    <lineage>
        <taxon>Bacteria</taxon>
        <taxon>Pseudomonadati</taxon>
        <taxon>Pseudomonadota</taxon>
        <taxon>Betaproteobacteria</taxon>
        <taxon>Burkholderiales</taxon>
        <taxon>Comamonadaceae</taxon>
        <taxon>Malikia</taxon>
    </lineage>
</organism>
<dbReference type="Proteomes" id="UP000238326">
    <property type="component" value="Unassembled WGS sequence"/>
</dbReference>
<evidence type="ECO:0000259" key="15">
    <source>
        <dbReference type="Pfam" id="PF20656"/>
    </source>
</evidence>
<evidence type="ECO:0000259" key="14">
    <source>
        <dbReference type="Pfam" id="PF01274"/>
    </source>
</evidence>
<feature type="binding site" evidence="10">
    <location>
        <position position="346"/>
    </location>
    <ligand>
        <name>glyoxylate</name>
        <dbReference type="ChEBI" id="CHEBI:36655"/>
    </ligand>
</feature>
<dbReference type="NCBIfam" id="NF002825">
    <property type="entry name" value="PRK02999.1"/>
    <property type="match status" value="1"/>
</dbReference>
<evidence type="ECO:0000256" key="3">
    <source>
        <dbReference type="ARBA" id="ARBA00022490"/>
    </source>
</evidence>
<dbReference type="InterPro" id="IPR048355">
    <property type="entry name" value="MS_C"/>
</dbReference>
<dbReference type="NCBIfam" id="TIGR01345">
    <property type="entry name" value="malate_syn_G"/>
    <property type="match status" value="1"/>
</dbReference>
<keyword evidence="3 10" id="KW-0963">Cytoplasm</keyword>
<dbReference type="Pfam" id="PF20659">
    <property type="entry name" value="MS_C"/>
    <property type="match status" value="1"/>
</dbReference>
<evidence type="ECO:0000256" key="7">
    <source>
        <dbReference type="ARBA" id="ARBA00022842"/>
    </source>
</evidence>
<comment type="function">
    <text evidence="10">Involved in the glycolate utilization. Catalyzes the condensation and subsequent hydrolysis of acetyl-coenzyme A (acetyl-CoA) and glyoxylate to form malate and CoA.</text>
</comment>
<evidence type="ECO:0000313" key="19">
    <source>
        <dbReference type="Proteomes" id="UP000238326"/>
    </source>
</evidence>
<dbReference type="Pfam" id="PF20656">
    <property type="entry name" value="MS_N"/>
    <property type="match status" value="1"/>
</dbReference>
<feature type="binding site" evidence="10">
    <location>
        <position position="553"/>
    </location>
    <ligand>
        <name>acetyl-CoA</name>
        <dbReference type="ChEBI" id="CHEBI:57288"/>
    </ligand>
</feature>
<dbReference type="AlphaFoldDB" id="A0A2S9KIQ4"/>
<keyword evidence="2 10" id="KW-0329">Glyoxylate bypass</keyword>
<dbReference type="EMBL" id="PVLR01000005">
    <property type="protein sequence ID" value="PRD70316.1"/>
    <property type="molecule type" value="Genomic_DNA"/>
</dbReference>
<evidence type="ECO:0000256" key="12">
    <source>
        <dbReference type="PIRSR" id="PIRSR601465-50"/>
    </source>
</evidence>
<keyword evidence="7 10" id="KW-0460">Magnesium</keyword>
<dbReference type="Gene3D" id="1.20.1220.12">
    <property type="entry name" value="Malate synthase, domain III"/>
    <property type="match status" value="1"/>
</dbReference>
<feature type="binding site" evidence="10">
    <location>
        <position position="123"/>
    </location>
    <ligand>
        <name>acetyl-CoA</name>
        <dbReference type="ChEBI" id="CHEBI:57288"/>
    </ligand>
</feature>
<accession>A0A2S9KIQ4</accession>
<feature type="binding site" evidence="10">
    <location>
        <position position="444"/>
    </location>
    <ligand>
        <name>Mg(2+)</name>
        <dbReference type="ChEBI" id="CHEBI:18420"/>
    </ligand>
</feature>
<evidence type="ECO:0000256" key="11">
    <source>
        <dbReference type="NCBIfam" id="TIGR01345"/>
    </source>
</evidence>
<dbReference type="InterPro" id="IPR006253">
    <property type="entry name" value="Malate_synthG"/>
</dbReference>
<dbReference type="Pfam" id="PF01274">
    <property type="entry name" value="MS_TIM-barrel"/>
    <property type="match status" value="1"/>
</dbReference>
<evidence type="ECO:0000256" key="5">
    <source>
        <dbReference type="ARBA" id="ARBA00022679"/>
    </source>
</evidence>
<dbReference type="HAMAP" id="MF_00641">
    <property type="entry name" value="Malate_synth_G"/>
    <property type="match status" value="1"/>
</dbReference>
<dbReference type="InterPro" id="IPR048357">
    <property type="entry name" value="MSG_insertion"/>
</dbReference>
<evidence type="ECO:0000259" key="16">
    <source>
        <dbReference type="Pfam" id="PF20658"/>
    </source>
</evidence>
<reference evidence="18 19" key="1">
    <citation type="submission" date="2018-03" db="EMBL/GenBank/DDBJ databases">
        <title>Comparative genomics illustrates the genes involved in a hyperalkaliphilic mechanisms of Serpentinomonas isolated from highly-alkaline calcium-rich serpentinized springs.</title>
        <authorList>
            <person name="Suzuki S."/>
            <person name="Ishii S."/>
            <person name="Walworth N."/>
            <person name="Bird L."/>
            <person name="Kuenen J.G."/>
            <person name="Nealson K.H."/>
        </authorList>
    </citation>
    <scope>NUCLEOTIDE SEQUENCE [LARGE SCALE GENOMIC DNA]</scope>
    <source>
        <strain evidence="18 19">83</strain>
    </source>
</reference>
<comment type="catalytic activity">
    <reaction evidence="9 10 13">
        <text>glyoxylate + acetyl-CoA + H2O = (S)-malate + CoA + H(+)</text>
        <dbReference type="Rhea" id="RHEA:18181"/>
        <dbReference type="ChEBI" id="CHEBI:15377"/>
        <dbReference type="ChEBI" id="CHEBI:15378"/>
        <dbReference type="ChEBI" id="CHEBI:15589"/>
        <dbReference type="ChEBI" id="CHEBI:36655"/>
        <dbReference type="ChEBI" id="CHEBI:57287"/>
        <dbReference type="ChEBI" id="CHEBI:57288"/>
        <dbReference type="EC" id="2.3.3.9"/>
    </reaction>
</comment>
<dbReference type="EC" id="2.3.3.9" evidence="10 11"/>
<feature type="domain" description="Malate synthase N-terminal" evidence="15">
    <location>
        <begin position="23"/>
        <end position="83"/>
    </location>
</feature>
<keyword evidence="4 10" id="KW-0816">Tricarboxylic acid cycle</keyword>
<dbReference type="InterPro" id="IPR048356">
    <property type="entry name" value="MS_N"/>
</dbReference>
<dbReference type="GO" id="GO:0004474">
    <property type="term" value="F:malate synthase activity"/>
    <property type="evidence" value="ECO:0007669"/>
    <property type="project" value="UniProtKB-UniRule"/>
</dbReference>
<feature type="active site" description="Proton donor" evidence="10 12">
    <location>
        <position position="651"/>
    </location>
</feature>
<comment type="subunit">
    <text evidence="10">Monomer.</text>
</comment>
<evidence type="ECO:0000256" key="8">
    <source>
        <dbReference type="ARBA" id="ARBA00023097"/>
    </source>
</evidence>
<dbReference type="GO" id="GO:0000287">
    <property type="term" value="F:magnesium ion binding"/>
    <property type="evidence" value="ECO:0007669"/>
    <property type="project" value="TreeGrafter"/>
</dbReference>
<evidence type="ECO:0000256" key="1">
    <source>
        <dbReference type="ARBA" id="ARBA00001946"/>
    </source>
</evidence>
<dbReference type="GO" id="GO:0006097">
    <property type="term" value="P:glyoxylate cycle"/>
    <property type="evidence" value="ECO:0007669"/>
    <property type="project" value="UniProtKB-UniRule"/>
</dbReference>
<comment type="subcellular location">
    <subcellularLocation>
        <location evidence="10 13">Cytoplasm</location>
    </subcellularLocation>
</comment>
<evidence type="ECO:0000256" key="9">
    <source>
        <dbReference type="ARBA" id="ARBA00047918"/>
    </source>
</evidence>
<comment type="caution">
    <text evidence="10">Lacks conserved residue(s) required for the propagation of feature annotation.</text>
</comment>
<dbReference type="InterPro" id="IPR046363">
    <property type="entry name" value="MS_N_TIM-barrel_dom"/>
</dbReference>
<dbReference type="UniPathway" id="UPA00703">
    <property type="reaction ID" value="UER00720"/>
</dbReference>
<dbReference type="InterPro" id="IPR001465">
    <property type="entry name" value="Malate_synthase_TIM"/>
</dbReference>
<dbReference type="SUPFAM" id="SSF51645">
    <property type="entry name" value="Malate synthase G"/>
    <property type="match status" value="1"/>
</dbReference>
<evidence type="ECO:0000256" key="2">
    <source>
        <dbReference type="ARBA" id="ARBA00022435"/>
    </source>
</evidence>
<dbReference type="Gene3D" id="3.20.20.360">
    <property type="entry name" value="Malate synthase, domain 3"/>
    <property type="match status" value="2"/>
</dbReference>
<dbReference type="GO" id="GO:0009436">
    <property type="term" value="P:glyoxylate catabolic process"/>
    <property type="evidence" value="ECO:0007669"/>
    <property type="project" value="TreeGrafter"/>
</dbReference>
<feature type="domain" description="Malate synthase TIM barrel" evidence="14">
    <location>
        <begin position="343"/>
        <end position="592"/>
    </location>
</feature>